<protein>
    <recommendedName>
        <fullName evidence="1">Anaphase-promoting complex subunit 2 C-terminal domain-containing protein</fullName>
    </recommendedName>
</protein>
<dbReference type="Proteomes" id="UP000054018">
    <property type="component" value="Unassembled WGS sequence"/>
</dbReference>
<keyword evidence="3" id="KW-1185">Reference proteome</keyword>
<evidence type="ECO:0000313" key="3">
    <source>
        <dbReference type="Proteomes" id="UP000054018"/>
    </source>
</evidence>
<name>A0A0C9Y8Y2_9AGAM</name>
<dbReference type="STRING" id="765257.A0A0C9Y8Y2"/>
<accession>A0A0C9Y8Y2</accession>
<dbReference type="SMART" id="SM01013">
    <property type="entry name" value="APC2"/>
    <property type="match status" value="1"/>
</dbReference>
<reference evidence="3" key="2">
    <citation type="submission" date="2015-01" db="EMBL/GenBank/DDBJ databases">
        <title>Evolutionary Origins and Diversification of the Mycorrhizal Mutualists.</title>
        <authorList>
            <consortium name="DOE Joint Genome Institute"/>
            <consortium name="Mycorrhizal Genomics Consortium"/>
            <person name="Kohler A."/>
            <person name="Kuo A."/>
            <person name="Nagy L.G."/>
            <person name="Floudas D."/>
            <person name="Copeland A."/>
            <person name="Barry K.W."/>
            <person name="Cichocki N."/>
            <person name="Veneault-Fourrey C."/>
            <person name="LaButti K."/>
            <person name="Lindquist E.A."/>
            <person name="Lipzen A."/>
            <person name="Lundell T."/>
            <person name="Morin E."/>
            <person name="Murat C."/>
            <person name="Riley R."/>
            <person name="Ohm R."/>
            <person name="Sun H."/>
            <person name="Tunlid A."/>
            <person name="Henrissat B."/>
            <person name="Grigoriev I.V."/>
            <person name="Hibbett D.S."/>
            <person name="Martin F."/>
        </authorList>
    </citation>
    <scope>NUCLEOTIDE SEQUENCE [LARGE SCALE GENOMIC DNA]</scope>
    <source>
        <strain evidence="3">441</strain>
    </source>
</reference>
<dbReference type="InterPro" id="IPR044554">
    <property type="entry name" value="ANAPC2"/>
</dbReference>
<dbReference type="EMBL" id="KN834668">
    <property type="protein sequence ID" value="KIK10464.1"/>
    <property type="molecule type" value="Genomic_DNA"/>
</dbReference>
<dbReference type="Pfam" id="PF08672">
    <property type="entry name" value="ANAPC2"/>
    <property type="match status" value="1"/>
</dbReference>
<gene>
    <name evidence="2" type="ORF">PISMIDRAFT_691010</name>
</gene>
<organism evidence="2 3">
    <name type="scientific">Pisolithus microcarpus 441</name>
    <dbReference type="NCBI Taxonomy" id="765257"/>
    <lineage>
        <taxon>Eukaryota</taxon>
        <taxon>Fungi</taxon>
        <taxon>Dikarya</taxon>
        <taxon>Basidiomycota</taxon>
        <taxon>Agaricomycotina</taxon>
        <taxon>Agaricomycetes</taxon>
        <taxon>Agaricomycetidae</taxon>
        <taxon>Boletales</taxon>
        <taxon>Sclerodermatineae</taxon>
        <taxon>Pisolithaceae</taxon>
        <taxon>Pisolithus</taxon>
    </lineage>
</organism>
<dbReference type="GO" id="GO:0005680">
    <property type="term" value="C:anaphase-promoting complex"/>
    <property type="evidence" value="ECO:0007669"/>
    <property type="project" value="TreeGrafter"/>
</dbReference>
<feature type="domain" description="Anaphase-promoting complex subunit 2 C-terminal" evidence="1">
    <location>
        <begin position="7"/>
        <end position="62"/>
    </location>
</feature>
<dbReference type="InterPro" id="IPR036388">
    <property type="entry name" value="WH-like_DNA-bd_sf"/>
</dbReference>
<dbReference type="Gene3D" id="1.10.10.10">
    <property type="entry name" value="Winged helix-like DNA-binding domain superfamily/Winged helix DNA-binding domain"/>
    <property type="match status" value="1"/>
</dbReference>
<dbReference type="GO" id="GO:0007091">
    <property type="term" value="P:metaphase/anaphase transition of mitotic cell cycle"/>
    <property type="evidence" value="ECO:0007669"/>
    <property type="project" value="TreeGrafter"/>
</dbReference>
<dbReference type="GO" id="GO:0070979">
    <property type="term" value="P:protein K11-linked ubiquitination"/>
    <property type="evidence" value="ECO:0007669"/>
    <property type="project" value="TreeGrafter"/>
</dbReference>
<proteinExistence type="predicted"/>
<evidence type="ECO:0000313" key="2">
    <source>
        <dbReference type="EMBL" id="KIK10464.1"/>
    </source>
</evidence>
<reference evidence="2 3" key="1">
    <citation type="submission" date="2014-04" db="EMBL/GenBank/DDBJ databases">
        <authorList>
            <consortium name="DOE Joint Genome Institute"/>
            <person name="Kuo A."/>
            <person name="Kohler A."/>
            <person name="Costa M.D."/>
            <person name="Nagy L.G."/>
            <person name="Floudas D."/>
            <person name="Copeland A."/>
            <person name="Barry K.W."/>
            <person name="Cichocki N."/>
            <person name="Veneault-Fourrey C."/>
            <person name="LaButti K."/>
            <person name="Lindquist E.A."/>
            <person name="Lipzen A."/>
            <person name="Lundell T."/>
            <person name="Morin E."/>
            <person name="Murat C."/>
            <person name="Sun H."/>
            <person name="Tunlid A."/>
            <person name="Henrissat B."/>
            <person name="Grigoriev I.V."/>
            <person name="Hibbett D.S."/>
            <person name="Martin F."/>
            <person name="Nordberg H.P."/>
            <person name="Cantor M.N."/>
            <person name="Hua S.X."/>
        </authorList>
    </citation>
    <scope>NUCLEOTIDE SEQUENCE [LARGE SCALE GENOMIC DNA]</scope>
    <source>
        <strain evidence="2 3">441</strain>
    </source>
</reference>
<evidence type="ECO:0000259" key="1">
    <source>
        <dbReference type="SMART" id="SM01013"/>
    </source>
</evidence>
<sequence length="64" mass="7287">MRVYWKFIEGMLTNLGSLGLDRIQAMLKLAPGYDRTIEQLANFMEAAKREGLVTVKDGLWKLGK</sequence>
<dbReference type="OrthoDB" id="5581181at2759"/>
<dbReference type="InterPro" id="IPR036390">
    <property type="entry name" value="WH_DNA-bd_sf"/>
</dbReference>
<dbReference type="PANTHER" id="PTHR45957">
    <property type="entry name" value="ANAPHASE-PROMOTING COMPLEX SUBUNIT 2"/>
    <property type="match status" value="1"/>
</dbReference>
<dbReference type="SUPFAM" id="SSF46785">
    <property type="entry name" value="Winged helix' DNA-binding domain"/>
    <property type="match status" value="1"/>
</dbReference>
<dbReference type="HOGENOM" id="CLU_2868579_0_0_1"/>
<dbReference type="InterPro" id="IPR014786">
    <property type="entry name" value="ANAPC2_C"/>
</dbReference>
<dbReference type="AlphaFoldDB" id="A0A0C9Y8Y2"/>
<dbReference type="PANTHER" id="PTHR45957:SF1">
    <property type="entry name" value="ANAPHASE-PROMOTING COMPLEX SUBUNIT 2"/>
    <property type="match status" value="1"/>
</dbReference>